<keyword evidence="4" id="KW-1185">Reference proteome</keyword>
<organism evidence="3 4">
    <name type="scientific">Argiope bruennichi</name>
    <name type="common">Wasp spider</name>
    <name type="synonym">Aranea bruennichi</name>
    <dbReference type="NCBI Taxonomy" id="94029"/>
    <lineage>
        <taxon>Eukaryota</taxon>
        <taxon>Metazoa</taxon>
        <taxon>Ecdysozoa</taxon>
        <taxon>Arthropoda</taxon>
        <taxon>Chelicerata</taxon>
        <taxon>Arachnida</taxon>
        <taxon>Araneae</taxon>
        <taxon>Araneomorphae</taxon>
        <taxon>Entelegynae</taxon>
        <taxon>Araneoidea</taxon>
        <taxon>Araneidae</taxon>
        <taxon>Argiope</taxon>
    </lineage>
</organism>
<accession>A0A8T0ERI7</accession>
<evidence type="ECO:0000313" key="3">
    <source>
        <dbReference type="EMBL" id="KAF8776985.1"/>
    </source>
</evidence>
<evidence type="ECO:0008006" key="5">
    <source>
        <dbReference type="Google" id="ProtNLM"/>
    </source>
</evidence>
<keyword evidence="2" id="KW-0732">Signal</keyword>
<evidence type="ECO:0000313" key="4">
    <source>
        <dbReference type="Proteomes" id="UP000807504"/>
    </source>
</evidence>
<feature type="region of interest" description="Disordered" evidence="1">
    <location>
        <begin position="133"/>
        <end position="154"/>
    </location>
</feature>
<name>A0A8T0ERI7_ARGBR</name>
<reference evidence="3" key="2">
    <citation type="submission" date="2020-06" db="EMBL/GenBank/DDBJ databases">
        <authorList>
            <person name="Sheffer M."/>
        </authorList>
    </citation>
    <scope>NUCLEOTIDE SEQUENCE</scope>
</reference>
<evidence type="ECO:0000256" key="2">
    <source>
        <dbReference type="SAM" id="SignalP"/>
    </source>
</evidence>
<proteinExistence type="predicted"/>
<reference evidence="3" key="1">
    <citation type="journal article" date="2020" name="bioRxiv">
        <title>Chromosome-level reference genome of the European wasp spider Argiope bruennichi: a resource for studies on range expansion and evolutionary adaptation.</title>
        <authorList>
            <person name="Sheffer M.M."/>
            <person name="Hoppe A."/>
            <person name="Krehenwinkel H."/>
            <person name="Uhl G."/>
            <person name="Kuss A.W."/>
            <person name="Jensen L."/>
            <person name="Jensen C."/>
            <person name="Gillespie R.G."/>
            <person name="Hoff K.J."/>
            <person name="Prost S."/>
        </authorList>
    </citation>
    <scope>NUCLEOTIDE SEQUENCE</scope>
</reference>
<dbReference type="EMBL" id="JABXBU010002072">
    <property type="protein sequence ID" value="KAF8776985.1"/>
    <property type="molecule type" value="Genomic_DNA"/>
</dbReference>
<feature type="chain" id="PRO_5035759892" description="RxLR effector protein" evidence="2">
    <location>
        <begin position="25"/>
        <end position="182"/>
    </location>
</feature>
<dbReference type="AlphaFoldDB" id="A0A8T0ERI7"/>
<sequence>MKVLWFIMLWSAAIVFLLSQSSNAKSLRRSPVAKVSDDSWMKKSLQHADGMAVERLKSFKYIKSPQFTTFARRNKDLESNFKMKLFWIMVFCIAVVTLVSSKPSSLRDLTKEAPRVHKDGLIDSMKMVKRIKRSPRNNDGMDATTQPAMTATESSDPGLLGGLNALLDGIVKLLGDLLGTVL</sequence>
<comment type="caution">
    <text evidence="3">The sequence shown here is derived from an EMBL/GenBank/DDBJ whole genome shotgun (WGS) entry which is preliminary data.</text>
</comment>
<feature type="signal peptide" evidence="2">
    <location>
        <begin position="1"/>
        <end position="24"/>
    </location>
</feature>
<dbReference type="Proteomes" id="UP000807504">
    <property type="component" value="Unassembled WGS sequence"/>
</dbReference>
<gene>
    <name evidence="3" type="ORF">HNY73_013916</name>
</gene>
<protein>
    <recommendedName>
        <fullName evidence="5">RxLR effector protein</fullName>
    </recommendedName>
</protein>
<feature type="compositionally biased region" description="Polar residues" evidence="1">
    <location>
        <begin position="143"/>
        <end position="154"/>
    </location>
</feature>
<evidence type="ECO:0000256" key="1">
    <source>
        <dbReference type="SAM" id="MobiDB-lite"/>
    </source>
</evidence>